<dbReference type="Gene3D" id="1.10.10.2910">
    <property type="match status" value="1"/>
</dbReference>
<dbReference type="RefSeq" id="WP_086323117.1">
    <property type="nucleotide sequence ID" value="NZ_CP141092.1"/>
</dbReference>
<dbReference type="Pfam" id="PF06114">
    <property type="entry name" value="Peptidase_M78"/>
    <property type="match status" value="1"/>
</dbReference>
<sequence>MEMDVISLVGKLKQKYNSANPFTICEKMDIQIRYVPFLNNPKGQFQELLGRSVILLNHELKYSEERFYICAHELGHAIFHQGLSSYYVSTRSSRSKSESEANCFAANLIVSLYKEDNDQYPRKIEDLTNLYGLPKNSYRFLI</sequence>
<reference evidence="2 3" key="1">
    <citation type="submission" date="2017-05" db="EMBL/GenBank/DDBJ databases">
        <title>The Genome Sequence of Enterococcus faecium 7H8_DIV0219.</title>
        <authorList>
            <consortium name="The Broad Institute Genomics Platform"/>
            <consortium name="The Broad Institute Genomic Center for Infectious Diseases"/>
            <person name="Earl A."/>
            <person name="Manson A."/>
            <person name="Schwartman J."/>
            <person name="Gilmore M."/>
            <person name="Abouelleil A."/>
            <person name="Cao P."/>
            <person name="Chapman S."/>
            <person name="Cusick C."/>
            <person name="Shea T."/>
            <person name="Young S."/>
            <person name="Neafsey D."/>
            <person name="Nusbaum C."/>
            <person name="Birren B."/>
        </authorList>
    </citation>
    <scope>NUCLEOTIDE SEQUENCE [LARGE SCALE GENOMIC DNA]</scope>
    <source>
        <strain evidence="2 3">7H8_DIV0219</strain>
    </source>
</reference>
<dbReference type="InterPro" id="IPR010359">
    <property type="entry name" value="IrrE_HExxH"/>
</dbReference>
<evidence type="ECO:0000313" key="2">
    <source>
        <dbReference type="EMBL" id="OTN94597.1"/>
    </source>
</evidence>
<dbReference type="Proteomes" id="UP000194885">
    <property type="component" value="Unassembled WGS sequence"/>
</dbReference>
<dbReference type="AlphaFoldDB" id="A0A242BGI3"/>
<feature type="domain" description="IrrE N-terminal-like" evidence="1">
    <location>
        <begin position="25"/>
        <end position="135"/>
    </location>
</feature>
<evidence type="ECO:0000259" key="1">
    <source>
        <dbReference type="Pfam" id="PF06114"/>
    </source>
</evidence>
<name>A0A242BGI3_ENTFC</name>
<proteinExistence type="predicted"/>
<dbReference type="EMBL" id="NGKW01000002">
    <property type="protein sequence ID" value="OTN94597.1"/>
    <property type="molecule type" value="Genomic_DNA"/>
</dbReference>
<evidence type="ECO:0000313" key="3">
    <source>
        <dbReference type="Proteomes" id="UP000194885"/>
    </source>
</evidence>
<comment type="caution">
    <text evidence="2">The sequence shown here is derived from an EMBL/GenBank/DDBJ whole genome shotgun (WGS) entry which is preliminary data.</text>
</comment>
<protein>
    <recommendedName>
        <fullName evidence="1">IrrE N-terminal-like domain-containing protein</fullName>
    </recommendedName>
</protein>
<organism evidence="2 3">
    <name type="scientific">Enterococcus faecium</name>
    <name type="common">Streptococcus faecium</name>
    <dbReference type="NCBI Taxonomy" id="1352"/>
    <lineage>
        <taxon>Bacteria</taxon>
        <taxon>Bacillati</taxon>
        <taxon>Bacillota</taxon>
        <taxon>Bacilli</taxon>
        <taxon>Lactobacillales</taxon>
        <taxon>Enterococcaceae</taxon>
        <taxon>Enterococcus</taxon>
    </lineage>
</organism>
<gene>
    <name evidence="2" type="ORF">A5810_000840</name>
</gene>
<accession>A0A242BGI3</accession>